<evidence type="ECO:0000256" key="3">
    <source>
        <dbReference type="ARBA" id="ARBA00010651"/>
    </source>
</evidence>
<dbReference type="PROSITE" id="PS51318">
    <property type="entry name" value="TAT"/>
    <property type="match status" value="1"/>
</dbReference>
<dbReference type="InterPro" id="IPR005805">
    <property type="entry name" value="Rieske_Fe-S_prot_C"/>
</dbReference>
<evidence type="ECO:0000256" key="7">
    <source>
        <dbReference type="ARBA" id="ARBA00022448"/>
    </source>
</evidence>
<evidence type="ECO:0000256" key="2">
    <source>
        <dbReference type="ARBA" id="ARBA00004162"/>
    </source>
</evidence>
<evidence type="ECO:0000256" key="19">
    <source>
        <dbReference type="ARBA" id="ARBA00029351"/>
    </source>
</evidence>
<keyword evidence="17" id="KW-0472">Membrane</keyword>
<dbReference type="CDD" id="cd03470">
    <property type="entry name" value="Rieske_cytochrome_bc1"/>
    <property type="match status" value="1"/>
</dbReference>
<evidence type="ECO:0000256" key="18">
    <source>
        <dbReference type="ARBA" id="ARBA00023157"/>
    </source>
</evidence>
<evidence type="ECO:0000313" key="24">
    <source>
        <dbReference type="Proteomes" id="UP000311008"/>
    </source>
</evidence>
<keyword evidence="7 20" id="KW-0813">Transport</keyword>
<evidence type="ECO:0000313" key="23">
    <source>
        <dbReference type="EMBL" id="QDC43340.1"/>
    </source>
</evidence>
<keyword evidence="12" id="KW-1278">Translocase</keyword>
<dbReference type="PANTHER" id="PTHR10134">
    <property type="entry name" value="CYTOCHROME B-C1 COMPLEX SUBUNIT RIESKE, MITOCHONDRIAL"/>
    <property type="match status" value="1"/>
</dbReference>
<keyword evidence="9" id="KW-0812">Transmembrane</keyword>
<reference evidence="24" key="1">
    <citation type="journal article" date="2019" name="ISME J.">
        <title>Evolution in action: habitat transition from sediment to the pelagial leads to genome streamlining in Methylophilaceae.</title>
        <authorList>
            <person name="Salcher M."/>
            <person name="Schaefle D."/>
            <person name="Kaspar M."/>
            <person name="Neuenschwander S.M."/>
            <person name="Ghai R."/>
        </authorList>
    </citation>
    <scope>NUCLEOTIDE SEQUENCE [LARGE SCALE GENOMIC DNA]</scope>
    <source>
        <strain evidence="24">MMS-M-51</strain>
    </source>
</reference>
<dbReference type="PRINTS" id="PR00162">
    <property type="entry name" value="RIESKE"/>
</dbReference>
<dbReference type="Pfam" id="PF00355">
    <property type="entry name" value="Rieske"/>
    <property type="match status" value="1"/>
</dbReference>
<proteinExistence type="inferred from homology"/>
<dbReference type="InterPro" id="IPR006311">
    <property type="entry name" value="TAT_signal"/>
</dbReference>
<dbReference type="InterPro" id="IPR019470">
    <property type="entry name" value="Ubiq_cytC_Rdtase_Fe-S_su_TAT"/>
</dbReference>
<dbReference type="EMBL" id="CP040946">
    <property type="protein sequence ID" value="QDC43340.1"/>
    <property type="molecule type" value="Genomic_DNA"/>
</dbReference>
<dbReference type="GO" id="GO:0005886">
    <property type="term" value="C:plasma membrane"/>
    <property type="evidence" value="ECO:0007669"/>
    <property type="project" value="UniProtKB-SubCell"/>
</dbReference>
<dbReference type="GO" id="GO:0051537">
    <property type="term" value="F:2 iron, 2 sulfur cluster binding"/>
    <property type="evidence" value="ECO:0007669"/>
    <property type="project" value="UniProtKB-KW"/>
</dbReference>
<dbReference type="GO" id="GO:0046872">
    <property type="term" value="F:metal ion binding"/>
    <property type="evidence" value="ECO:0007669"/>
    <property type="project" value="UniProtKB-KW"/>
</dbReference>
<evidence type="ECO:0000256" key="4">
    <source>
        <dbReference type="ARBA" id="ARBA00011649"/>
    </source>
</evidence>
<evidence type="ECO:0000256" key="20">
    <source>
        <dbReference type="RuleBase" id="RU004494"/>
    </source>
</evidence>
<evidence type="ECO:0000256" key="1">
    <source>
        <dbReference type="ARBA" id="ARBA00002444"/>
    </source>
</evidence>
<evidence type="ECO:0000256" key="8">
    <source>
        <dbReference type="ARBA" id="ARBA00022475"/>
    </source>
</evidence>
<accession>A0A5B8CQF8</accession>
<comment type="cofactor">
    <cofactor evidence="20">
        <name>[2Fe-2S] cluster</name>
        <dbReference type="ChEBI" id="CHEBI:190135"/>
    </cofactor>
    <text evidence="20">Binds 1 [2Fe-2S] cluster per subunit.</text>
</comment>
<dbReference type="Gene3D" id="1.20.5.510">
    <property type="entry name" value="Single helix bin"/>
    <property type="match status" value="1"/>
</dbReference>
<evidence type="ECO:0000256" key="21">
    <source>
        <dbReference type="RuleBase" id="RU004497"/>
    </source>
</evidence>
<protein>
    <recommendedName>
        <fullName evidence="6 20">Ubiquinol-cytochrome c reductase iron-sulfur subunit</fullName>
        <ecNumber evidence="5 20">7.1.1.8</ecNumber>
    </recommendedName>
</protein>
<dbReference type="AlphaFoldDB" id="A0A5B8CQF8"/>
<evidence type="ECO:0000256" key="9">
    <source>
        <dbReference type="ARBA" id="ARBA00022692"/>
    </source>
</evidence>
<dbReference type="Gene3D" id="2.102.10.10">
    <property type="entry name" value="Rieske [2Fe-2S] iron-sulphur domain"/>
    <property type="match status" value="1"/>
</dbReference>
<organism evidence="23 24">
    <name type="scientific">Methylophilus medardicus</name>
    <dbReference type="NCBI Taxonomy" id="2588534"/>
    <lineage>
        <taxon>Bacteria</taxon>
        <taxon>Pseudomonadati</taxon>
        <taxon>Pseudomonadota</taxon>
        <taxon>Betaproteobacteria</taxon>
        <taxon>Nitrosomonadales</taxon>
        <taxon>Methylophilaceae</taxon>
        <taxon>Methylophilus</taxon>
    </lineage>
</organism>
<dbReference type="InterPro" id="IPR036922">
    <property type="entry name" value="Rieske_2Fe-2S_sf"/>
</dbReference>
<sequence length="206" mass="22334">MSENKIDSNSLSFCQPSEVDLQKRDFLVKATAATGAVGAAAVAVPFVGSMLPSERAKAAGAPVEVDISKLKPGEKLTAEWRGQPVWIVRRTPEMLAQLVKHDDQLSDPNLEVPQQPEYCKNKDRSIKPEFAVMLGTCTHLGCSPNDNFATTAEWDGGFVCPCHGSKFDLSGRVFKGSPAPKNLLIPPHQYLTETTLLIGEDKKAEA</sequence>
<keyword evidence="24" id="KW-1185">Reference proteome</keyword>
<keyword evidence="13 20" id="KW-0249">Electron transport</keyword>
<evidence type="ECO:0000256" key="14">
    <source>
        <dbReference type="ARBA" id="ARBA00022989"/>
    </source>
</evidence>
<dbReference type="KEGG" id="mmec:FIU01_01575"/>
<evidence type="ECO:0000256" key="13">
    <source>
        <dbReference type="ARBA" id="ARBA00022982"/>
    </source>
</evidence>
<feature type="domain" description="Rieske" evidence="22">
    <location>
        <begin position="96"/>
        <end position="197"/>
    </location>
</feature>
<keyword evidence="8" id="KW-1003">Cell membrane</keyword>
<dbReference type="GO" id="GO:0008121">
    <property type="term" value="F:quinol-cytochrome-c reductase activity"/>
    <property type="evidence" value="ECO:0007669"/>
    <property type="project" value="UniProtKB-EC"/>
</dbReference>
<dbReference type="Proteomes" id="UP000311008">
    <property type="component" value="Chromosome"/>
</dbReference>
<comment type="similarity">
    <text evidence="3">Belongs to the Rieske iron-sulfur protein family.</text>
</comment>
<evidence type="ECO:0000256" key="11">
    <source>
        <dbReference type="ARBA" id="ARBA00022723"/>
    </source>
</evidence>
<comment type="subunit">
    <text evidence="4 21">The main subunits of complex b-c1 are: cytochrome b, cytochrome c1 and the Rieske protein.</text>
</comment>
<evidence type="ECO:0000256" key="10">
    <source>
        <dbReference type="ARBA" id="ARBA00022714"/>
    </source>
</evidence>
<dbReference type="SUPFAM" id="SSF50022">
    <property type="entry name" value="ISP domain"/>
    <property type="match status" value="1"/>
</dbReference>
<comment type="catalytic activity">
    <reaction evidence="19 20">
        <text>a quinol + 2 Fe(III)-[cytochrome c](out) = a quinone + 2 Fe(II)-[cytochrome c](out) + 2 H(+)(out)</text>
        <dbReference type="Rhea" id="RHEA:11484"/>
        <dbReference type="Rhea" id="RHEA-COMP:10350"/>
        <dbReference type="Rhea" id="RHEA-COMP:14399"/>
        <dbReference type="ChEBI" id="CHEBI:15378"/>
        <dbReference type="ChEBI" id="CHEBI:24646"/>
        <dbReference type="ChEBI" id="CHEBI:29033"/>
        <dbReference type="ChEBI" id="CHEBI:29034"/>
        <dbReference type="ChEBI" id="CHEBI:132124"/>
        <dbReference type="EC" id="7.1.1.8"/>
    </reaction>
</comment>
<keyword evidence="11" id="KW-0479">Metal-binding</keyword>
<comment type="miscellaneous">
    <text evidence="20">The Rieske protein is a high potential 2Fe-2S protein.</text>
</comment>
<keyword evidence="15" id="KW-0408">Iron</keyword>
<keyword evidence="10" id="KW-0001">2Fe-2S</keyword>
<dbReference type="PROSITE" id="PS51296">
    <property type="entry name" value="RIESKE"/>
    <property type="match status" value="1"/>
</dbReference>
<dbReference type="InterPro" id="IPR006317">
    <property type="entry name" value="Ubiquinol_cyt_c_Rdtase_Fe-S-su"/>
</dbReference>
<evidence type="ECO:0000256" key="17">
    <source>
        <dbReference type="ARBA" id="ARBA00023136"/>
    </source>
</evidence>
<evidence type="ECO:0000256" key="6">
    <source>
        <dbReference type="ARBA" id="ARBA00019816"/>
    </source>
</evidence>
<dbReference type="RefSeq" id="WP_140002310.1">
    <property type="nucleotide sequence ID" value="NZ_CP040946.1"/>
</dbReference>
<dbReference type="InterPro" id="IPR014349">
    <property type="entry name" value="Rieske_Fe-S_prot"/>
</dbReference>
<dbReference type="NCBIfam" id="TIGR01416">
    <property type="entry name" value="Rieske_proteo"/>
    <property type="match status" value="1"/>
</dbReference>
<dbReference type="OrthoDB" id="9767869at2"/>
<name>A0A5B8CQF8_9PROT</name>
<gene>
    <name evidence="23" type="primary">petA</name>
    <name evidence="23" type="ORF">FIU01_01575</name>
</gene>
<evidence type="ECO:0000256" key="5">
    <source>
        <dbReference type="ARBA" id="ARBA00012951"/>
    </source>
</evidence>
<comment type="function">
    <text evidence="1">Component of the ubiquinol-cytochrome c reductase complex (complex III or cytochrome b-c1 complex), which is a respiratory chain that generates an electrochemical potential coupled to ATP synthesis.</text>
</comment>
<comment type="subcellular location">
    <subcellularLocation>
        <location evidence="2">Cell membrane</location>
        <topology evidence="2">Single-pass membrane protein</topology>
    </subcellularLocation>
</comment>
<dbReference type="Pfam" id="PF10399">
    <property type="entry name" value="UCR_Fe-S_N"/>
    <property type="match status" value="1"/>
</dbReference>
<evidence type="ECO:0000256" key="12">
    <source>
        <dbReference type="ARBA" id="ARBA00022967"/>
    </source>
</evidence>
<keyword evidence="14" id="KW-1133">Transmembrane helix</keyword>
<dbReference type="InterPro" id="IPR017941">
    <property type="entry name" value="Rieske_2Fe-2S"/>
</dbReference>
<dbReference type="EC" id="7.1.1.8" evidence="5 20"/>
<evidence type="ECO:0000256" key="16">
    <source>
        <dbReference type="ARBA" id="ARBA00023014"/>
    </source>
</evidence>
<evidence type="ECO:0000259" key="22">
    <source>
        <dbReference type="PROSITE" id="PS51296"/>
    </source>
</evidence>
<keyword evidence="18" id="KW-1015">Disulfide bond</keyword>
<evidence type="ECO:0000256" key="15">
    <source>
        <dbReference type="ARBA" id="ARBA00023004"/>
    </source>
</evidence>
<keyword evidence="16" id="KW-0411">Iron-sulfur</keyword>